<dbReference type="Pfam" id="PF14497">
    <property type="entry name" value="GST_C_3"/>
    <property type="match status" value="3"/>
</dbReference>
<accession>A0AAF5DF82</accession>
<feature type="transmembrane region" description="Helical" evidence="10">
    <location>
        <begin position="1538"/>
        <end position="1555"/>
    </location>
</feature>
<keyword evidence="15" id="KW-1185">Reference proteome</keyword>
<dbReference type="InterPro" id="IPR010987">
    <property type="entry name" value="Glutathione-S-Trfase_C-like"/>
</dbReference>
<dbReference type="PANTHER" id="PTHR45951">
    <property type="entry name" value="PROTEIN DISPATCHED-RELATED"/>
    <property type="match status" value="1"/>
</dbReference>
<feature type="transmembrane region" description="Helical" evidence="10">
    <location>
        <begin position="1567"/>
        <end position="1587"/>
    </location>
</feature>
<feature type="transmembrane region" description="Helical" evidence="10">
    <location>
        <begin position="354"/>
        <end position="373"/>
    </location>
</feature>
<dbReference type="InterPro" id="IPR004045">
    <property type="entry name" value="Glutathione_S-Trfase_N"/>
</dbReference>
<comment type="subcellular location">
    <subcellularLocation>
        <location evidence="1">Membrane</location>
        <topology evidence="1">Multi-pass membrane protein</topology>
    </subcellularLocation>
</comment>
<feature type="transmembrane region" description="Helical" evidence="10">
    <location>
        <begin position="763"/>
        <end position="780"/>
    </location>
</feature>
<feature type="transmembrane region" description="Helical" evidence="10">
    <location>
        <begin position="421"/>
        <end position="441"/>
    </location>
</feature>
<dbReference type="GO" id="GO:0005524">
    <property type="term" value="F:ATP binding"/>
    <property type="evidence" value="ECO:0007669"/>
    <property type="project" value="InterPro"/>
</dbReference>
<dbReference type="PROSITE" id="PS50404">
    <property type="entry name" value="GST_NTER"/>
    <property type="match status" value="3"/>
</dbReference>
<evidence type="ECO:0000256" key="6">
    <source>
        <dbReference type="ARBA" id="ARBA00023136"/>
    </source>
</evidence>
<dbReference type="InterPro" id="IPR036249">
    <property type="entry name" value="Thioredoxin-like_sf"/>
</dbReference>
<dbReference type="CDD" id="cd03192">
    <property type="entry name" value="GST_C_Sigma_like"/>
    <property type="match status" value="3"/>
</dbReference>
<dbReference type="SMART" id="SM00220">
    <property type="entry name" value="S_TKc"/>
    <property type="match status" value="1"/>
</dbReference>
<name>A0AAF5DF82_STRER</name>
<keyword evidence="7" id="KW-0325">Glycoprotein</keyword>
<evidence type="ECO:0000256" key="4">
    <source>
        <dbReference type="ARBA" id="ARBA00022692"/>
    </source>
</evidence>
<dbReference type="EC" id="2.5.1.18" evidence="2"/>
<proteinExistence type="inferred from homology"/>
<feature type="transmembrane region" description="Helical" evidence="10">
    <location>
        <begin position="516"/>
        <end position="534"/>
    </location>
</feature>
<dbReference type="GO" id="GO:0007224">
    <property type="term" value="P:smoothened signaling pathway"/>
    <property type="evidence" value="ECO:0007669"/>
    <property type="project" value="TreeGrafter"/>
</dbReference>
<evidence type="ECO:0000256" key="8">
    <source>
        <dbReference type="ARBA" id="ARBA00038046"/>
    </source>
</evidence>
<dbReference type="CDD" id="cd03039">
    <property type="entry name" value="GST_N_Sigma_like"/>
    <property type="match status" value="3"/>
</dbReference>
<evidence type="ECO:0000256" key="3">
    <source>
        <dbReference type="ARBA" id="ARBA00022679"/>
    </source>
</evidence>
<dbReference type="SFLD" id="SFLDS00019">
    <property type="entry name" value="Glutathione_Transferase_(cytos"/>
    <property type="match status" value="3"/>
</dbReference>
<feature type="transmembrane region" description="Helical" evidence="10">
    <location>
        <begin position="1593"/>
        <end position="1612"/>
    </location>
</feature>
<dbReference type="InterPro" id="IPR040079">
    <property type="entry name" value="Glutathione_S-Trfase"/>
</dbReference>
<dbReference type="InterPro" id="IPR000719">
    <property type="entry name" value="Prot_kinase_dom"/>
</dbReference>
<dbReference type="Pfam" id="PF00069">
    <property type="entry name" value="Pkinase"/>
    <property type="match status" value="1"/>
</dbReference>
<dbReference type="GO" id="GO:0004364">
    <property type="term" value="F:glutathione transferase activity"/>
    <property type="evidence" value="ECO:0007669"/>
    <property type="project" value="UniProtKB-EC"/>
</dbReference>
<dbReference type="GO" id="GO:0022857">
    <property type="term" value="F:transmembrane transporter activity"/>
    <property type="evidence" value="ECO:0007669"/>
    <property type="project" value="TreeGrafter"/>
</dbReference>
<dbReference type="WBParaSite" id="TCONS_00011263.p1">
    <property type="protein sequence ID" value="TCONS_00011263.p1"/>
    <property type="gene ID" value="XLOC_005503"/>
</dbReference>
<evidence type="ECO:0000259" key="13">
    <source>
        <dbReference type="PROSITE" id="PS50404"/>
    </source>
</evidence>
<dbReference type="Pfam" id="PF02798">
    <property type="entry name" value="GST_N"/>
    <property type="match status" value="3"/>
</dbReference>
<dbReference type="PROSITE" id="PS50011">
    <property type="entry name" value="PROTEIN_KINASE_DOM"/>
    <property type="match status" value="1"/>
</dbReference>
<evidence type="ECO:0000313" key="16">
    <source>
        <dbReference type="WBParaSite" id="TCONS_00011263.p1"/>
    </source>
</evidence>
<feature type="domain" description="GST C-terminal" evidence="14">
    <location>
        <begin position="1202"/>
        <end position="1326"/>
    </location>
</feature>
<feature type="transmembrane region" description="Helical" evidence="10">
    <location>
        <begin position="1843"/>
        <end position="1867"/>
    </location>
</feature>
<feature type="domain" description="GST C-terminal" evidence="14">
    <location>
        <begin position="1012"/>
        <end position="1142"/>
    </location>
</feature>
<dbReference type="Gene3D" id="1.20.1640.10">
    <property type="entry name" value="Multidrug efflux transporter AcrB transmembrane domain"/>
    <property type="match status" value="2"/>
</dbReference>
<comment type="similarity">
    <text evidence="8">Belongs to the dispatched family.</text>
</comment>
<dbReference type="PROSITE" id="PS50405">
    <property type="entry name" value="GST_CTER"/>
    <property type="match status" value="3"/>
</dbReference>
<comment type="catalytic activity">
    <reaction evidence="9">
        <text>RX + glutathione = an S-substituted glutathione + a halide anion + H(+)</text>
        <dbReference type="Rhea" id="RHEA:16437"/>
        <dbReference type="ChEBI" id="CHEBI:15378"/>
        <dbReference type="ChEBI" id="CHEBI:16042"/>
        <dbReference type="ChEBI" id="CHEBI:17792"/>
        <dbReference type="ChEBI" id="CHEBI:57925"/>
        <dbReference type="ChEBI" id="CHEBI:90779"/>
        <dbReference type="EC" id="2.5.1.18"/>
    </reaction>
</comment>
<dbReference type="SUPFAM" id="SSF56112">
    <property type="entry name" value="Protein kinase-like (PK-like)"/>
    <property type="match status" value="1"/>
</dbReference>
<feature type="transmembrane region" description="Helical" evidence="10">
    <location>
        <begin position="453"/>
        <end position="475"/>
    </location>
</feature>
<organism evidence="15 16">
    <name type="scientific">Strongyloides stercoralis</name>
    <name type="common">Threadworm</name>
    <dbReference type="NCBI Taxonomy" id="6248"/>
    <lineage>
        <taxon>Eukaryota</taxon>
        <taxon>Metazoa</taxon>
        <taxon>Ecdysozoa</taxon>
        <taxon>Nematoda</taxon>
        <taxon>Chromadorea</taxon>
        <taxon>Rhabditida</taxon>
        <taxon>Tylenchina</taxon>
        <taxon>Panagrolaimomorpha</taxon>
        <taxon>Strongyloidoidea</taxon>
        <taxon>Strongyloididae</taxon>
        <taxon>Strongyloides</taxon>
    </lineage>
</organism>
<dbReference type="SUPFAM" id="SSF52833">
    <property type="entry name" value="Thioredoxin-like"/>
    <property type="match status" value="3"/>
</dbReference>
<dbReference type="InterPro" id="IPR004046">
    <property type="entry name" value="GST_C"/>
</dbReference>
<dbReference type="GO" id="GO:0004602">
    <property type="term" value="F:glutathione peroxidase activity"/>
    <property type="evidence" value="ECO:0007669"/>
    <property type="project" value="UniProtKB-ARBA"/>
</dbReference>
<keyword evidence="5 10" id="KW-1133">Transmembrane helix</keyword>
<dbReference type="Gene3D" id="1.20.1050.10">
    <property type="match status" value="3"/>
</dbReference>
<evidence type="ECO:0000259" key="14">
    <source>
        <dbReference type="PROSITE" id="PS50405"/>
    </source>
</evidence>
<feature type="transmembrane region" description="Helical" evidence="10">
    <location>
        <begin position="330"/>
        <end position="347"/>
    </location>
</feature>
<evidence type="ECO:0000313" key="15">
    <source>
        <dbReference type="Proteomes" id="UP000035681"/>
    </source>
</evidence>
<feature type="transmembrane region" description="Helical" evidence="10">
    <location>
        <begin position="878"/>
        <end position="901"/>
    </location>
</feature>
<evidence type="ECO:0000256" key="1">
    <source>
        <dbReference type="ARBA" id="ARBA00004141"/>
    </source>
</evidence>
<dbReference type="InterPro" id="IPR036282">
    <property type="entry name" value="Glutathione-S-Trfase_C_sf"/>
</dbReference>
<evidence type="ECO:0000256" key="2">
    <source>
        <dbReference type="ARBA" id="ARBA00012452"/>
    </source>
</evidence>
<dbReference type="PANTHER" id="PTHR45951:SF8">
    <property type="entry name" value="CHE-14 PROTEIN"/>
    <property type="match status" value="1"/>
</dbReference>
<feature type="transmembrane region" description="Helical" evidence="10">
    <location>
        <begin position="379"/>
        <end position="400"/>
    </location>
</feature>
<dbReference type="SUPFAM" id="SSF47616">
    <property type="entry name" value="GST C-terminal domain-like"/>
    <property type="match status" value="3"/>
</dbReference>
<reference evidence="16" key="1">
    <citation type="submission" date="2024-02" db="UniProtKB">
        <authorList>
            <consortium name="WormBaseParasite"/>
        </authorList>
    </citation>
    <scope>IDENTIFICATION</scope>
</reference>
<evidence type="ECO:0000259" key="12">
    <source>
        <dbReference type="PROSITE" id="PS50156"/>
    </source>
</evidence>
<protein>
    <recommendedName>
        <fullName evidence="2">glutathione transferase</fullName>
        <ecNumber evidence="2">2.5.1.18</ecNumber>
    </recommendedName>
</protein>
<feature type="transmembrane region" description="Helical" evidence="10">
    <location>
        <begin position="852"/>
        <end position="872"/>
    </location>
</feature>
<dbReference type="PROSITE" id="PS50156">
    <property type="entry name" value="SSD"/>
    <property type="match status" value="1"/>
</dbReference>
<dbReference type="Proteomes" id="UP000035681">
    <property type="component" value="Unplaced"/>
</dbReference>
<feature type="domain" description="GST C-terminal" evidence="14">
    <location>
        <begin position="2595"/>
        <end position="2720"/>
    </location>
</feature>
<dbReference type="SUPFAM" id="SSF82866">
    <property type="entry name" value="Multidrug efflux transporter AcrB transmembrane domain"/>
    <property type="match status" value="2"/>
</dbReference>
<evidence type="ECO:0000259" key="11">
    <source>
        <dbReference type="PROSITE" id="PS50011"/>
    </source>
</evidence>
<dbReference type="InterPro" id="IPR053958">
    <property type="entry name" value="HMGCR/SNAP/NPC1-like_SSD"/>
</dbReference>
<evidence type="ECO:0000256" key="9">
    <source>
        <dbReference type="ARBA" id="ARBA00047960"/>
    </source>
</evidence>
<dbReference type="InterPro" id="IPR052081">
    <property type="entry name" value="Dispatched_Hh_regulator"/>
</dbReference>
<keyword evidence="4 10" id="KW-0812">Transmembrane</keyword>
<feature type="domain" description="SSD" evidence="12">
    <location>
        <begin position="353"/>
        <end position="475"/>
    </location>
</feature>
<dbReference type="FunFam" id="3.40.30.10:FF:000035">
    <property type="entry name" value="hematopoietic prostaglandin D synthase"/>
    <property type="match status" value="1"/>
</dbReference>
<evidence type="ECO:0000256" key="10">
    <source>
        <dbReference type="SAM" id="Phobius"/>
    </source>
</evidence>
<dbReference type="InterPro" id="IPR011009">
    <property type="entry name" value="Kinase-like_dom_sf"/>
</dbReference>
<evidence type="ECO:0000256" key="5">
    <source>
        <dbReference type="ARBA" id="ARBA00022989"/>
    </source>
</evidence>
<feature type="domain" description="GST N-terminal" evidence="13">
    <location>
        <begin position="933"/>
        <end position="1010"/>
    </location>
</feature>
<feature type="domain" description="Protein kinase" evidence="11">
    <location>
        <begin position="2038"/>
        <end position="2346"/>
    </location>
</feature>
<keyword evidence="3" id="KW-0808">Transferase</keyword>
<dbReference type="SFLD" id="SFLDG01205">
    <property type="entry name" value="AMPS.1"/>
    <property type="match status" value="2"/>
</dbReference>
<dbReference type="SFLD" id="SFLDG00363">
    <property type="entry name" value="AMPS_(cytGST):_Alpha-__Mu-__Pi"/>
    <property type="match status" value="2"/>
</dbReference>
<dbReference type="InterPro" id="IPR000731">
    <property type="entry name" value="SSD"/>
</dbReference>
<dbReference type="GO" id="GO:0016020">
    <property type="term" value="C:membrane"/>
    <property type="evidence" value="ECO:0007669"/>
    <property type="project" value="UniProtKB-SubCell"/>
</dbReference>
<dbReference type="GO" id="GO:0004672">
    <property type="term" value="F:protein kinase activity"/>
    <property type="evidence" value="ECO:0007669"/>
    <property type="project" value="InterPro"/>
</dbReference>
<evidence type="ECO:0000256" key="7">
    <source>
        <dbReference type="ARBA" id="ARBA00023180"/>
    </source>
</evidence>
<sequence>ILLTIIFSTIIPLIILFFKPIHLTDNPEKGFDTRDTAYSGTRLAWDQIQGVLSIGNRVSFQYDFPVEQKFTEIFFNNNNSIIKNDNNNIRNLRLKRNWADNLVASLTNVACYENPIPAMDYLSQFVIEIPSIDKIFDPVFLTDMCLLQDELMEEIKYFENMTPYKSIFHIANFFSCFSPNYRVNCTYMNYDDIQYSKNLMEVCIPYREQIISCRRHCHKLGNPLSIETCTSCDNNEIPKNCSSQMVFDLFYRVLPKYIPGRPIYLNNYLPFFSYTAYKLQGMSVDIKKYVKLEEKLKEIFKKSSIIKLKGLNFEVKRDLLLPYAIRDSKLAIIAAIIVFIIIGAYSFSITYTLAILYMLSTSVLSALAVYTFFTQDFPLLNLVVFVLLIAIGSDDAFLVYSSFETGDNFDVYTFHESLKHVATTMFLTQFSTAVPFFVNILSKVIVFRSFGLFAGFTLTFNYFLLISFLPAFVALEKKIARKVCPRFRPPTIKWMKRIINNFINEILPSIVIQGRFIWIVFLTIYSGISFFIIFNQLHLPQYNPLQLFARSNLHEWFDNNAEIQFEFIETKIALPLNMRLVWGLNKVQSLSHFNPDSVTNVTIDKKFRIHTLVELQNLAKELYRMRSLPFIQHSAKFWPERFLDWSRTLPCTPDAACCNVTNKYFEDDFLDYCMRISTTQIPTMFNDTPIYHNVTYEFVGYTALLPTKLKYNHRFKLLSEAFDKFDKQLTPQVSSNTFWYSPEWGLMSTWIDLQKSIVSDCQYSTYVSIFFVAIFAFICLKLKSIVALVCITFIVTSSGGTVVFFGWELGVLEAVILVLAVGLSFDYTLHYGAAIPVSGCVYHKIVEAIKTAAVPVALAASTSLLAGFIMLFSITHAFFQVGMFLVVSISASYIYSTFFFLPLLYMTMKEEEGGCNYCKKEKKFSEDTLYYTMGYKLTYFGIRGLGEPARLMFKHAGVAFEDNVIDMASWPQLKGTTPFGQLPVLEVDGKSIAQSFAIYRFLASKFGLAPGDAVDQAMADSIADYVLEFDLKVRAYFVILLGMRQGDKDAELKDKVLPAIDQHFPVITKWLKASGSGYLTKAGLTWADFFAAEKLGNVVYAFSDAAAKYPEIKAFVDKVYSLPNVKSHIDSLRGYGEPARLMFKHAGVAFEDNVVDMASWPQLKGSTPFGQLPVLEVDGKPIAQSFAIYRFLATKLGLSPGDAVDQALTDSIAEYVKEFDGKVHDYFIILLGFMQGDKDAELKDKVLPAIDQYFPVITKWLKASGTGYLTKAGLTWADFFAAEKLGNVVNTFSDVAGKYPEIKAFVDKVYSLPNVKGHIDSLNKKFHSTVDSLNLIVVIKNNSISINEKSTYVFILKVKVSFIKNGLENNNGSRTGKTFFYHFENAILKEGEVLKFNYQILITYNWQHLAMTIKKNGLTTTLLNPISEAVSISSGKSETSIILNLNGKLKASRLLIDCTADDNPKLRPHDYCDNIKFYSLRVKKRDSFLLNFKNHKKSKHSSQRCVEIETVIGIILCVSNISIEKTKFFFCSFLRKNFTFLSISSLIYILYFYPLRSWFSKTISQKSVMNGAGPLIILVTLPKMFIFLMPNDISTKLTASLIVAVLGLGPLYRTLKIYLVDTRFLAYIGVCVNDIVLLSLDSTFECLSMSMSEDPKYLSCGWWSCGFEICEVFNDVFLSTFDKTLSNGVLIKHTEEGGNAFLLNLSRSSENSVMDIFSLFDKSPNMKEYQGHYFFYQSSLKNDTNFFLIGVQNLVICLSFGDPKKPFLGVILLFFLTLSIDEVTSPILTISDPYEMLVSTDKIELVTSSLLFSVLESSPFDLLSHCLINSLDASVESGRLRQTFPCIAILVPGAEMVFKLVIVYFFYQTYLRFIPHPYQRQKKISPFILTKTRINFFVDKIIEIISRGQTNSGTLKMSAKHNSQECALDYNTLKGGKSSIFLLRTIDQLTNFVILTNPSISNLSNLTMNCIVMNYYVASHALLLSSNFFLIDLKEIVIEGLLMDADVESEFTRPILEAINLIKQDERDPWPCKGKFYSYSGKINYDGANREVTEASTPFSGRNDNVTRLCISNKTLIHRKLDTLKVAFGSEEYNLSRKIKAAADEIVMELIILSKFNNLHLLHHHAVWLDEINLNLEVILPRLYTLYDIITSYRLKRNNRYIPFTTTGPIIRQCCEGLSYLHSRGIIHRNVSSNSIYITRGGTVKIGGFAYVKSIITEGASKNCKSPKGKKSFMCGKKQFNLNTFSQNDAISYSFKSDIWSLGVVIIQTVSYYPFEKFQQLPETFALGMVENDKCFSEYLEDYFQLRARLNYAGEGDKLEKLLNDHILVQNENERLSAELLKDILIQNNWCNKDLTVDKKEIVKNLLEAVDVTNKNKLGSFGPNFEVFLSPYDKYAKYQVNGNHFDLSGIELKIKITFTNYKMLTCTIRCNDDTNLWRILFEAKERDIFSVIDILKIFVSIQENIKNVISKLRNSNDEWKEIVCCSSKVKINNQDDITIELFIHFQLFFNISMTKQSYTLLYFGVRGYGEPARLMFKYAGVDFEDKIIDMKDWPELKPTTPFGQLPVLHYGKSQIPQSFAIYRFLGKQFKLYPLCKIASSLVDAIADYIKDFSNKVSLYFLVLGGMKEGNKDELFENTVLPAVKEYFPTITSWLKKSNSGYLSKTGLTWVDFFAAEKLGNVVLPNEDISKEYPEIKKYIDNFYSLPKIKEYVEGRPKIPY</sequence>
<feature type="transmembrane region" description="Helical" evidence="10">
    <location>
        <begin position="811"/>
        <end position="831"/>
    </location>
</feature>
<feature type="domain" description="GST N-terminal" evidence="13">
    <location>
        <begin position="1123"/>
        <end position="1200"/>
    </location>
</feature>
<keyword evidence="6 10" id="KW-0472">Membrane</keyword>
<feature type="domain" description="GST N-terminal" evidence="13">
    <location>
        <begin position="2516"/>
        <end position="2593"/>
    </location>
</feature>
<dbReference type="Gene3D" id="3.40.30.10">
    <property type="entry name" value="Glutaredoxin"/>
    <property type="match status" value="3"/>
</dbReference>
<dbReference type="Pfam" id="PF12349">
    <property type="entry name" value="Sterol-sensing"/>
    <property type="match status" value="1"/>
</dbReference>
<dbReference type="Gene3D" id="1.10.510.10">
    <property type="entry name" value="Transferase(Phosphotransferase) domain 1"/>
    <property type="match status" value="1"/>
</dbReference>
<feature type="transmembrane region" description="Helical" evidence="10">
    <location>
        <begin position="785"/>
        <end position="805"/>
    </location>
</feature>